<evidence type="ECO:0000313" key="13">
    <source>
        <dbReference type="Proteomes" id="UP001230933"/>
    </source>
</evidence>
<dbReference type="Pfam" id="PF13602">
    <property type="entry name" value="ADH_zinc_N_2"/>
    <property type="match status" value="1"/>
</dbReference>
<dbReference type="Pfam" id="PF08659">
    <property type="entry name" value="KR"/>
    <property type="match status" value="1"/>
</dbReference>
<keyword evidence="5" id="KW-0276">Fatty acid metabolism</keyword>
<gene>
    <name evidence="12" type="ORF">QIE55_32380</name>
    <name evidence="11" type="ORF">QIE55_32890</name>
</gene>
<feature type="active site" description="Proton acceptor; for dehydratase activity" evidence="8">
    <location>
        <position position="524"/>
    </location>
</feature>
<evidence type="ECO:0000259" key="9">
    <source>
        <dbReference type="PROSITE" id="PS50075"/>
    </source>
</evidence>
<feature type="region of interest" description="N-terminal hotdog fold" evidence="8">
    <location>
        <begin position="492"/>
        <end position="619"/>
    </location>
</feature>
<evidence type="ECO:0000256" key="8">
    <source>
        <dbReference type="PROSITE-ProRule" id="PRU01363"/>
    </source>
</evidence>
<dbReference type="PANTHER" id="PTHR43775">
    <property type="entry name" value="FATTY ACID SYNTHASE"/>
    <property type="match status" value="1"/>
</dbReference>
<dbReference type="InterPro" id="IPR055123">
    <property type="entry name" value="SpnB-like_Rossmann"/>
</dbReference>
<dbReference type="Gene3D" id="1.10.1200.10">
    <property type="entry name" value="ACP-like"/>
    <property type="match status" value="1"/>
</dbReference>
<dbReference type="Pfam" id="PF14765">
    <property type="entry name" value="PS-DH"/>
    <property type="match status" value="1"/>
</dbReference>
<dbReference type="PROSITE" id="PS50075">
    <property type="entry name" value="CARRIER"/>
    <property type="match status" value="1"/>
</dbReference>
<dbReference type="InterPro" id="IPR011032">
    <property type="entry name" value="GroES-like_sf"/>
</dbReference>
<dbReference type="InterPro" id="IPR036291">
    <property type="entry name" value="NAD(P)-bd_dom_sf"/>
</dbReference>
<dbReference type="Pfam" id="PF21089">
    <property type="entry name" value="PKS_DH_N"/>
    <property type="match status" value="1"/>
</dbReference>
<keyword evidence="4" id="KW-0808">Transferase</keyword>
<evidence type="ECO:0000256" key="6">
    <source>
        <dbReference type="ARBA" id="ARBA00023098"/>
    </source>
</evidence>
<keyword evidence="2" id="KW-0596">Phosphopantetheine</keyword>
<sequence>MANTDELEQVSSELTGGVSGAGPVDVAAESAVVSVVPWVISAKSAEALAGQAAKLLDHLVRCPGLDPVDIGYSLVTTRSMFDHRAVVLGRDMDELVAGLTALARGAEAPGLVTGRAAVSGKTAFLFPGQGSQSVGMGWRLYQEYPVYAGAFDCICAEFDRELEVPLRDVVFADPDSGSAELLHQTVYTQAALFAVEVALFRLLESWNVRPDYVLGHSLGEITAAHVAGVLSLRDACALVAARGHLMQSLPAGGSMMAVSATEDIVATALADYGDRLGIAAVNAPTAVVVSGDEDAVGEFEEALATAGTRTKRLRTSHAFHSRRMDPILADFAEVCRGLAYREPGVEVVSNLTGKPAESTRLGSPDYWVQQLRNPVRFLSGIQYLGQPGKADYFLEIGPGAALSAMAQDSLASESMPPQVVAPLLRLNSDADMAFGTGVAEAYVVGAEVDWSAAFAGSGARRVGLPTYAFQRKSFWLNATANVGAAGTAAAGHPFLGAVVSLAQGGGVLLSGRLSLQAHPWLAGHRVRGAILLPGTAFVEMALYAGGVVEAPMLQELILQAPLVVPESEVVELQVVVDDVVGSGSRSVSVFSRLQPSGHGSDEAWMCHAVGVLRAEGAGVSVSGDSTVWPPVGATVVELGDVYGDLAEAGYEYGSVFRGLESVWRREDETFAEVSLPEHDQTAVAGFGIHPALLDAALHAMVMTGALGAASVAGEIRLPFCWEDVSLAAVGATRLRVRLQPKGSDRFEIELSDPAGGPVARVGALTAREFSPEAYDAASQRASGDEVLFTTNWLAIPSAEGVVPQGEWTAVDGDTRLPLDRYVVDGREFLVVRCFFAGIGAEGGQRVRAGITDVLGRLQGLLRAKSETVVVVTSGAVATHRVEDIGDLVGAAVWGLVRSAQNENPGQILLVDVGDRADYRSGVVAVVSQRGEHQVAVRDRVVLVPRLAQAGADVLGSAELVTASGDWHLVTRGRGTLQGDNMVVAPRGSADGPLRAGQVRVGLRAAGLNFRDVLIVLEMYPVPNTPVGSEGAGVVLDVADDVVGLMPGDRVMGIFAGVGATVVADQRMMVRIPEGLSFEEAAAIPVVFATAVYALRDLAAVSPGESVLVHSATGGVGMAAVQLARHWGLDLYVTASVPKWDALRGLGFADDRIGDTRSVDFSAKFLRNTGGSGVDVVLNSLAGDKIDASLALLPRGGRFIEMGVTDVRDAERIAARYPGTEYRQFMLPEAGPDRIHEILVELAGLFEAGVLRPVPVTVWDVRQAPEACRYLSQARHVGKNVLSLPRGLHPGGTVLVSGGTGGLGGILAQHLVAEHGVRHMVLTSRRGSAAPGAVELASQLSALGAQVEVVACDMADRSAVRSLVAGIDQSHPLTAVVHVAGVVDDAVFSSQTPGHVDRALLPKVDAAWNLHEATRDVPLDVFVMFSSIAGLLGSPGQANYAAANAFLDGLAQHRQRLGLPATSMAWGFWDRATGMTAHLHDVNRERLRRGGFTPISDAQGMALFDAAMAAGLPLTVPTRLDLAAIRRQIVDVDDIPPLLRGLVRVTRRASDSDTGQTSKLLAGLIGLDRAGKEQLLFDVIRSHAATVLGHKSPDDIPADSAFADLGFDSLGAVEFRNRVQAATGVKLPATVVFDYPTPSALARYLREEFTPDDNPTAQILSQLDTLAAVSLTEQFEDRDLASLADRMEEMARRIRAKMPEDSIASHEIYPDEDVDFNEDDALFDYLDRSDSVLD</sequence>
<dbReference type="SMART" id="SM00829">
    <property type="entry name" value="PKS_ER"/>
    <property type="match status" value="1"/>
</dbReference>
<dbReference type="FunFam" id="3.40.50.720:FF:000209">
    <property type="entry name" value="Polyketide synthase Pks12"/>
    <property type="match status" value="1"/>
</dbReference>
<keyword evidence="7" id="KW-0012">Acyltransferase</keyword>
<dbReference type="InterPro" id="IPR049900">
    <property type="entry name" value="PKS_mFAS_DH"/>
</dbReference>
<dbReference type="InterPro" id="IPR050091">
    <property type="entry name" value="PKS_NRPS_Biosynth_Enz"/>
</dbReference>
<dbReference type="Pfam" id="PF08240">
    <property type="entry name" value="ADH_N"/>
    <property type="match status" value="1"/>
</dbReference>
<dbReference type="InterPro" id="IPR009081">
    <property type="entry name" value="PP-bd_ACP"/>
</dbReference>
<keyword evidence="3" id="KW-0597">Phosphoprotein</keyword>
<dbReference type="EMBL" id="CP133191">
    <property type="protein sequence ID" value="WMN03104.1"/>
    <property type="molecule type" value="Genomic_DNA"/>
</dbReference>
<evidence type="ECO:0000313" key="11">
    <source>
        <dbReference type="EMBL" id="WMN02145.1"/>
    </source>
</evidence>
<dbReference type="InterPro" id="IPR020807">
    <property type="entry name" value="PKS_DH"/>
</dbReference>
<evidence type="ECO:0000256" key="1">
    <source>
        <dbReference type="ARBA" id="ARBA00005189"/>
    </source>
</evidence>
<dbReference type="InterPro" id="IPR049552">
    <property type="entry name" value="PKS_DH_N"/>
</dbReference>
<dbReference type="Gene3D" id="3.90.180.10">
    <property type="entry name" value="Medium-chain alcohol dehydrogenases, catalytic domain"/>
    <property type="match status" value="1"/>
</dbReference>
<dbReference type="SUPFAM" id="SSF52151">
    <property type="entry name" value="FabD/lysophospholipase-like"/>
    <property type="match status" value="1"/>
</dbReference>
<dbReference type="GO" id="GO:0016491">
    <property type="term" value="F:oxidoreductase activity"/>
    <property type="evidence" value="ECO:0007669"/>
    <property type="project" value="InterPro"/>
</dbReference>
<dbReference type="RefSeq" id="WP_308372626.1">
    <property type="nucleotide sequence ID" value="NZ_CP133191.1"/>
</dbReference>
<dbReference type="SMART" id="SM00823">
    <property type="entry name" value="PKS_PP"/>
    <property type="match status" value="1"/>
</dbReference>
<dbReference type="Proteomes" id="UP001230933">
    <property type="component" value="Plasmid pMGMM8_1"/>
</dbReference>
<dbReference type="InterPro" id="IPR014043">
    <property type="entry name" value="Acyl_transferase_dom"/>
</dbReference>
<dbReference type="Pfam" id="PF22621">
    <property type="entry name" value="CurL-like_PKS_C"/>
    <property type="match status" value="1"/>
</dbReference>
<dbReference type="InterPro" id="IPR001227">
    <property type="entry name" value="Ac_transferase_dom_sf"/>
</dbReference>
<evidence type="ECO:0000256" key="2">
    <source>
        <dbReference type="ARBA" id="ARBA00022450"/>
    </source>
</evidence>
<dbReference type="CDD" id="cd05195">
    <property type="entry name" value="enoyl_red"/>
    <property type="match status" value="1"/>
</dbReference>
<dbReference type="SUPFAM" id="SSF47336">
    <property type="entry name" value="ACP-like"/>
    <property type="match status" value="1"/>
</dbReference>
<dbReference type="Gene3D" id="3.40.50.11460">
    <property type="match status" value="1"/>
</dbReference>
<name>A0AAX4A0C6_RHOER</name>
<feature type="domain" description="Carrier" evidence="9">
    <location>
        <begin position="1573"/>
        <end position="1648"/>
    </location>
</feature>
<comment type="pathway">
    <text evidence="1">Lipid metabolism.</text>
</comment>
<evidence type="ECO:0000256" key="4">
    <source>
        <dbReference type="ARBA" id="ARBA00022679"/>
    </source>
</evidence>
<proteinExistence type="predicted"/>
<dbReference type="CDD" id="cd08956">
    <property type="entry name" value="KR_3_FAS_SDR_x"/>
    <property type="match status" value="1"/>
</dbReference>
<feature type="region of interest" description="C-terminal hotdog fold" evidence="8">
    <location>
        <begin position="633"/>
        <end position="775"/>
    </location>
</feature>
<dbReference type="Pfam" id="PF00550">
    <property type="entry name" value="PP-binding"/>
    <property type="match status" value="1"/>
</dbReference>
<evidence type="ECO:0000259" key="10">
    <source>
        <dbReference type="PROSITE" id="PS52019"/>
    </source>
</evidence>
<dbReference type="Gene3D" id="3.40.366.10">
    <property type="entry name" value="Malonyl-Coenzyme A Acyl Carrier Protein, domain 2"/>
    <property type="match status" value="1"/>
</dbReference>
<dbReference type="InterPro" id="IPR020843">
    <property type="entry name" value="ER"/>
</dbReference>
<dbReference type="Pfam" id="PF00698">
    <property type="entry name" value="Acyl_transf_1"/>
    <property type="match status" value="1"/>
</dbReference>
<dbReference type="GO" id="GO:0031177">
    <property type="term" value="F:phosphopantetheine binding"/>
    <property type="evidence" value="ECO:0007669"/>
    <property type="project" value="InterPro"/>
</dbReference>
<dbReference type="InterPro" id="IPR016035">
    <property type="entry name" value="Acyl_Trfase/lysoPLipase"/>
</dbReference>
<dbReference type="InterPro" id="IPR020806">
    <property type="entry name" value="PKS_PP-bd"/>
</dbReference>
<dbReference type="InterPro" id="IPR016036">
    <property type="entry name" value="Malonyl_transacylase_ACP-bd"/>
</dbReference>
<dbReference type="SMART" id="SM00826">
    <property type="entry name" value="PKS_DH"/>
    <property type="match status" value="1"/>
</dbReference>
<geneLocation type="plasmid" evidence="12 13">
    <name>pMGMM8_1</name>
</geneLocation>
<dbReference type="InterPro" id="IPR036736">
    <property type="entry name" value="ACP-like_sf"/>
</dbReference>
<dbReference type="SUPFAM" id="SSF51735">
    <property type="entry name" value="NAD(P)-binding Rossmann-fold domains"/>
    <property type="match status" value="3"/>
</dbReference>
<feature type="domain" description="PKS/mFAS DH" evidence="10">
    <location>
        <begin position="492"/>
        <end position="775"/>
    </location>
</feature>
<dbReference type="InterPro" id="IPR042104">
    <property type="entry name" value="PKS_dehydratase_sf"/>
</dbReference>
<dbReference type="PANTHER" id="PTHR43775:SF51">
    <property type="entry name" value="INACTIVE PHENOLPHTHIOCEROL SYNTHESIS POLYKETIDE SYNTHASE TYPE I PKS1-RELATED"/>
    <property type="match status" value="1"/>
</dbReference>
<dbReference type="Proteomes" id="UP001230933">
    <property type="component" value="Plasmid pMGMM8_2"/>
</dbReference>
<evidence type="ECO:0000256" key="7">
    <source>
        <dbReference type="ARBA" id="ARBA00023315"/>
    </source>
</evidence>
<dbReference type="Gene3D" id="3.30.70.3290">
    <property type="match status" value="1"/>
</dbReference>
<dbReference type="SUPFAM" id="SSF55048">
    <property type="entry name" value="Probable ACP-binding domain of malonyl-CoA ACP transacylase"/>
    <property type="match status" value="1"/>
</dbReference>
<feature type="active site" description="Proton donor; for dehydratase activity" evidence="8">
    <location>
        <position position="694"/>
    </location>
</feature>
<dbReference type="GO" id="GO:0004312">
    <property type="term" value="F:fatty acid synthase activity"/>
    <property type="evidence" value="ECO:0007669"/>
    <property type="project" value="TreeGrafter"/>
</dbReference>
<accession>A0AAX4A0C6</accession>
<dbReference type="SMART" id="SM01294">
    <property type="entry name" value="PKS_PP_betabranch"/>
    <property type="match status" value="1"/>
</dbReference>
<dbReference type="InterPro" id="IPR049551">
    <property type="entry name" value="PKS_DH_C"/>
</dbReference>
<dbReference type="FunFam" id="1.10.1200.10:FF:000007">
    <property type="entry name" value="Probable polyketide synthase pks17"/>
    <property type="match status" value="1"/>
</dbReference>
<organism evidence="12 13">
    <name type="scientific">Rhodococcus erythropolis</name>
    <name type="common">Arthrobacter picolinophilus</name>
    <dbReference type="NCBI Taxonomy" id="1833"/>
    <lineage>
        <taxon>Bacteria</taxon>
        <taxon>Bacillati</taxon>
        <taxon>Actinomycetota</taxon>
        <taxon>Actinomycetes</taxon>
        <taxon>Mycobacteriales</taxon>
        <taxon>Nocardiaceae</taxon>
        <taxon>Rhodococcus</taxon>
        <taxon>Rhodococcus erythropolis group</taxon>
    </lineage>
</organism>
<dbReference type="SUPFAM" id="SSF50129">
    <property type="entry name" value="GroES-like"/>
    <property type="match status" value="1"/>
</dbReference>
<keyword evidence="12" id="KW-0614">Plasmid</keyword>
<geneLocation type="plasmid" evidence="11 13">
    <name>pMGMM8_2</name>
</geneLocation>
<dbReference type="Gene3D" id="3.40.50.720">
    <property type="entry name" value="NAD(P)-binding Rossmann-like Domain"/>
    <property type="match status" value="1"/>
</dbReference>
<dbReference type="SMART" id="SM00822">
    <property type="entry name" value="PKS_KR"/>
    <property type="match status" value="1"/>
</dbReference>
<dbReference type="EMBL" id="CP133192">
    <property type="protein sequence ID" value="WMN02145.1"/>
    <property type="molecule type" value="Genomic_DNA"/>
</dbReference>
<dbReference type="InterPro" id="IPR013154">
    <property type="entry name" value="ADH-like_N"/>
</dbReference>
<keyword evidence="6" id="KW-0443">Lipid metabolism</keyword>
<reference evidence="12" key="1">
    <citation type="submission" date="2023-08" db="EMBL/GenBank/DDBJ databases">
        <title>Isolation and Characterization of Rhodococcus erythropolis MGMM8.</title>
        <authorList>
            <person name="Diabankana R.G.C."/>
            <person name="Afordoanyi D.M."/>
            <person name="Validov S.Z."/>
        </authorList>
    </citation>
    <scope>NUCLEOTIDE SEQUENCE</scope>
    <source>
        <strain evidence="12">MGMM8</strain>
        <plasmid evidence="12">pMGMM8_1</plasmid>
        <plasmid evidence="11">pMGMM8_2</plasmid>
    </source>
</reference>
<dbReference type="GO" id="GO:0006633">
    <property type="term" value="P:fatty acid biosynthetic process"/>
    <property type="evidence" value="ECO:0007669"/>
    <property type="project" value="TreeGrafter"/>
</dbReference>
<evidence type="ECO:0000256" key="5">
    <source>
        <dbReference type="ARBA" id="ARBA00022832"/>
    </source>
</evidence>
<protein>
    <submittedName>
        <fullName evidence="12">SDR family NAD(P)-dependent oxidoreductase</fullName>
    </submittedName>
</protein>
<dbReference type="PROSITE" id="PS52019">
    <property type="entry name" value="PKS_MFAS_DH"/>
    <property type="match status" value="1"/>
</dbReference>
<evidence type="ECO:0000313" key="12">
    <source>
        <dbReference type="EMBL" id="WMN03104.1"/>
    </source>
</evidence>
<evidence type="ECO:0000256" key="3">
    <source>
        <dbReference type="ARBA" id="ARBA00022553"/>
    </source>
</evidence>
<dbReference type="SMART" id="SM00827">
    <property type="entry name" value="PKS_AT"/>
    <property type="match status" value="1"/>
</dbReference>
<dbReference type="Gene3D" id="3.10.129.110">
    <property type="entry name" value="Polyketide synthase dehydratase"/>
    <property type="match status" value="1"/>
</dbReference>
<dbReference type="InterPro" id="IPR013968">
    <property type="entry name" value="PKS_KR"/>
</dbReference>
<dbReference type="InterPro" id="IPR057326">
    <property type="entry name" value="KR_dom"/>
</dbReference>
<dbReference type="Pfam" id="PF22953">
    <property type="entry name" value="SpnB_Rossmann"/>
    <property type="match status" value="1"/>
</dbReference>